<evidence type="ECO:0000313" key="2">
    <source>
        <dbReference type="EMBL" id="QDU31455.1"/>
    </source>
</evidence>
<dbReference type="AlphaFoldDB" id="A0A517YMK7"/>
<name>A0A517YMK7_9BACT</name>
<dbReference type="Proteomes" id="UP000315017">
    <property type="component" value="Chromosome"/>
</dbReference>
<feature type="transmembrane region" description="Helical" evidence="1">
    <location>
        <begin position="59"/>
        <end position="78"/>
    </location>
</feature>
<dbReference type="EMBL" id="CP036274">
    <property type="protein sequence ID" value="QDU31455.1"/>
    <property type="molecule type" value="Genomic_DNA"/>
</dbReference>
<dbReference type="OrthoDB" id="274512at2"/>
<gene>
    <name evidence="2" type="ORF">ETAA8_66130</name>
</gene>
<keyword evidence="3" id="KW-1185">Reference proteome</keyword>
<dbReference type="KEGG" id="aagg:ETAA8_66130"/>
<evidence type="ECO:0008006" key="4">
    <source>
        <dbReference type="Google" id="ProtNLM"/>
    </source>
</evidence>
<evidence type="ECO:0000256" key="1">
    <source>
        <dbReference type="SAM" id="Phobius"/>
    </source>
</evidence>
<keyword evidence="1" id="KW-0812">Transmembrane</keyword>
<evidence type="ECO:0000313" key="3">
    <source>
        <dbReference type="Proteomes" id="UP000315017"/>
    </source>
</evidence>
<protein>
    <recommendedName>
        <fullName evidence="4">Signal peptide prediction</fullName>
    </recommendedName>
</protein>
<keyword evidence="1" id="KW-0472">Membrane</keyword>
<accession>A0A517YMK7</accession>
<keyword evidence="1" id="KW-1133">Transmembrane helix</keyword>
<reference evidence="2 3" key="1">
    <citation type="submission" date="2019-02" db="EMBL/GenBank/DDBJ databases">
        <title>Deep-cultivation of Planctomycetes and their phenomic and genomic characterization uncovers novel biology.</title>
        <authorList>
            <person name="Wiegand S."/>
            <person name="Jogler M."/>
            <person name="Boedeker C."/>
            <person name="Pinto D."/>
            <person name="Vollmers J."/>
            <person name="Rivas-Marin E."/>
            <person name="Kohn T."/>
            <person name="Peeters S.H."/>
            <person name="Heuer A."/>
            <person name="Rast P."/>
            <person name="Oberbeckmann S."/>
            <person name="Bunk B."/>
            <person name="Jeske O."/>
            <person name="Meyerdierks A."/>
            <person name="Storesund J.E."/>
            <person name="Kallscheuer N."/>
            <person name="Luecker S."/>
            <person name="Lage O.M."/>
            <person name="Pohl T."/>
            <person name="Merkel B.J."/>
            <person name="Hornburger P."/>
            <person name="Mueller R.-W."/>
            <person name="Bruemmer F."/>
            <person name="Labrenz M."/>
            <person name="Spormann A.M."/>
            <person name="Op den Camp H."/>
            <person name="Overmann J."/>
            <person name="Amann R."/>
            <person name="Jetten M.S.M."/>
            <person name="Mascher T."/>
            <person name="Medema M.H."/>
            <person name="Devos D.P."/>
            <person name="Kaster A.-K."/>
            <person name="Ovreas L."/>
            <person name="Rohde M."/>
            <person name="Galperin M.Y."/>
            <person name="Jogler C."/>
        </authorList>
    </citation>
    <scope>NUCLEOTIDE SEQUENCE [LARGE SCALE GENOMIC DNA]</scope>
    <source>
        <strain evidence="2 3">ETA_A8</strain>
    </source>
</reference>
<feature type="transmembrane region" description="Helical" evidence="1">
    <location>
        <begin position="99"/>
        <end position="116"/>
    </location>
</feature>
<dbReference type="RefSeq" id="WP_145098616.1">
    <property type="nucleotide sequence ID" value="NZ_CP036274.1"/>
</dbReference>
<organism evidence="2 3">
    <name type="scientific">Anatilimnocola aggregata</name>
    <dbReference type="NCBI Taxonomy" id="2528021"/>
    <lineage>
        <taxon>Bacteria</taxon>
        <taxon>Pseudomonadati</taxon>
        <taxon>Planctomycetota</taxon>
        <taxon>Planctomycetia</taxon>
        <taxon>Pirellulales</taxon>
        <taxon>Pirellulaceae</taxon>
        <taxon>Anatilimnocola</taxon>
    </lineage>
</organism>
<proteinExistence type="predicted"/>
<sequence length="136" mass="15396">MKQLGWRILIALAIVWAAPWSLVGVSLGLLSLASGGSCRLRGRVLEFEGRFLAWLLNRAPVIGGAAAMTLGHTVIACGQSDLDRTRAHEFIHVQQYERWGLFFIPAYLLSSLWLWLRGKHPYWDNPFEREAYEKTG</sequence>